<dbReference type="AlphaFoldDB" id="A0A1Y1CPR8"/>
<evidence type="ECO:0000256" key="1">
    <source>
        <dbReference type="SAM" id="SignalP"/>
    </source>
</evidence>
<accession>A0A1Y1CPR8</accession>
<gene>
    <name evidence="2" type="ORF">ALGA_2936</name>
</gene>
<organism evidence="2 3">
    <name type="scientific">Labilibaculum antarcticum</name>
    <dbReference type="NCBI Taxonomy" id="1717717"/>
    <lineage>
        <taxon>Bacteria</taxon>
        <taxon>Pseudomonadati</taxon>
        <taxon>Bacteroidota</taxon>
        <taxon>Bacteroidia</taxon>
        <taxon>Marinilabiliales</taxon>
        <taxon>Marinifilaceae</taxon>
        <taxon>Labilibaculum</taxon>
    </lineage>
</organism>
<feature type="signal peptide" evidence="1">
    <location>
        <begin position="1"/>
        <end position="20"/>
    </location>
</feature>
<sequence length="156" mass="17301">MKKIVATLLILLCVSSVNFAQDYNTGIGLRAGYSNGLTIKHFISNKTALEGILSSRWQGVELTGLYEIQNRIANAERLNWYFGFGAHIGIWDGDHADWGNRGESYTVVGLDGIIGLEYNFTEIPINIGIDWKPTLNVFGYSGFWGDGGALSIRYIF</sequence>
<keyword evidence="1" id="KW-0732">Signal</keyword>
<proteinExistence type="predicted"/>
<keyword evidence="3" id="KW-1185">Reference proteome</keyword>
<dbReference type="OrthoDB" id="978645at2"/>
<evidence type="ECO:0000313" key="3">
    <source>
        <dbReference type="Proteomes" id="UP000218267"/>
    </source>
</evidence>
<protein>
    <recommendedName>
        <fullName evidence="4">Outer membrane protein beta-barrel domain-containing protein</fullName>
    </recommendedName>
</protein>
<feature type="chain" id="PRO_5012214611" description="Outer membrane protein beta-barrel domain-containing protein" evidence="1">
    <location>
        <begin position="21"/>
        <end position="156"/>
    </location>
</feature>
<dbReference type="KEGG" id="mbas:ALGA_2936"/>
<evidence type="ECO:0000313" key="2">
    <source>
        <dbReference type="EMBL" id="BAX81241.1"/>
    </source>
</evidence>
<reference evidence="3" key="2">
    <citation type="journal article" date="2020" name="Antonie Van Leeuwenhoek">
        <title>Labilibaculum antarcticum sp. nov., a novel facultative anaerobic, psychrotorelant bacterium isolated from marine sediment of Antarctica.</title>
        <authorList>
            <person name="Watanabe M."/>
            <person name="Kojima H."/>
            <person name="Fukui M."/>
        </authorList>
    </citation>
    <scope>NUCLEOTIDE SEQUENCE [LARGE SCALE GENOMIC DNA]</scope>
    <source>
        <strain evidence="3">SPP2</strain>
    </source>
</reference>
<dbReference type="EMBL" id="AP018042">
    <property type="protein sequence ID" value="BAX81241.1"/>
    <property type="molecule type" value="Genomic_DNA"/>
</dbReference>
<reference evidence="2 3" key="1">
    <citation type="journal article" date="2018" name="Mar. Genomics">
        <title>Complete genome sequence of Marinifilaceae bacterium strain SPP2, isolated from the Antarctic marine sediment.</title>
        <authorList>
            <person name="Watanabe M."/>
            <person name="Kojima H."/>
            <person name="Fukui M."/>
        </authorList>
    </citation>
    <scope>NUCLEOTIDE SEQUENCE [LARGE SCALE GENOMIC DNA]</scope>
    <source>
        <strain evidence="2 3">SPP2</strain>
    </source>
</reference>
<name>A0A1Y1CPR8_9BACT</name>
<dbReference type="Proteomes" id="UP000218267">
    <property type="component" value="Chromosome"/>
</dbReference>
<dbReference type="RefSeq" id="WP_096430396.1">
    <property type="nucleotide sequence ID" value="NZ_AP018042.1"/>
</dbReference>
<evidence type="ECO:0008006" key="4">
    <source>
        <dbReference type="Google" id="ProtNLM"/>
    </source>
</evidence>